<accession>R0KB04</accession>
<dbReference type="EMBL" id="KB742523">
    <property type="protein sequence ID" value="EOB07516.1"/>
    <property type="molecule type" value="Genomic_DNA"/>
</dbReference>
<protein>
    <submittedName>
        <fullName evidence="1">Uncharacterized protein</fullName>
    </submittedName>
</protein>
<proteinExistence type="predicted"/>
<dbReference type="AlphaFoldDB" id="R0KB04"/>
<evidence type="ECO:0000313" key="1">
    <source>
        <dbReference type="EMBL" id="EOB07516.1"/>
    </source>
</evidence>
<reference evidence="2" key="1">
    <citation type="journal article" date="2013" name="Nat. Genet.">
        <title>The duck genome and transcriptome provide insight into an avian influenza virus reservoir species.</title>
        <authorList>
            <person name="Huang Y."/>
            <person name="Li Y."/>
            <person name="Burt D.W."/>
            <person name="Chen H."/>
            <person name="Zhang Y."/>
            <person name="Qian W."/>
            <person name="Kim H."/>
            <person name="Gan S."/>
            <person name="Zhao Y."/>
            <person name="Li J."/>
            <person name="Yi K."/>
            <person name="Feng H."/>
            <person name="Zhu P."/>
            <person name="Li B."/>
            <person name="Liu Q."/>
            <person name="Fairley S."/>
            <person name="Magor K.E."/>
            <person name="Du Z."/>
            <person name="Hu X."/>
            <person name="Goodman L."/>
            <person name="Tafer H."/>
            <person name="Vignal A."/>
            <person name="Lee T."/>
            <person name="Kim K.W."/>
            <person name="Sheng Z."/>
            <person name="An Y."/>
            <person name="Searle S."/>
            <person name="Herrero J."/>
            <person name="Groenen M.A."/>
            <person name="Crooijmans R.P."/>
            <person name="Faraut T."/>
            <person name="Cai Q."/>
            <person name="Webster R.G."/>
            <person name="Aldridge J.R."/>
            <person name="Warren W.C."/>
            <person name="Bartschat S."/>
            <person name="Kehr S."/>
            <person name="Marz M."/>
            <person name="Stadler P.F."/>
            <person name="Smith J."/>
            <person name="Kraus R.H."/>
            <person name="Zhao Y."/>
            <person name="Ren L."/>
            <person name="Fei J."/>
            <person name="Morisson M."/>
            <person name="Kaiser P."/>
            <person name="Griffin D.K."/>
            <person name="Rao M."/>
            <person name="Pitel F."/>
            <person name="Wang J."/>
            <person name="Li N."/>
        </authorList>
    </citation>
    <scope>NUCLEOTIDE SEQUENCE [LARGE SCALE GENOMIC DNA]</scope>
</reference>
<keyword evidence="2" id="KW-1185">Reference proteome</keyword>
<sequence length="297" mass="32123">MQAQNVSAQDSGTDTSRELELPKEDIQELISESHPGAQISRKATIAVRLCHLLFTHLWTDAAQIPSEPGVAQARFLPRTMTLKIKALCPVLGGNTGSFRICSAQLVISGVTVYPDHPGSVFFSISMSSNFPLGGFKPDPDSIYTLALNQTVAISAVIDASVKQRELESSCAASTCTEQHHRHGSPVWSESSKSRKDCQRAQSVQTAGSQSEKIKMLKIAAPPLPMLLKSSVHIQITCASCFLHYFCCCLRAASVPAIEEEEEARTDKTVFLPHPSLAVQTFAAAKNSSCKEIPALDL</sequence>
<gene>
    <name evidence="1" type="ORF">Anapl_02030</name>
</gene>
<dbReference type="Proteomes" id="UP000296049">
    <property type="component" value="Unassembled WGS sequence"/>
</dbReference>
<name>R0KB04_ANAPL</name>
<organism evidence="1 2">
    <name type="scientific">Anas platyrhynchos</name>
    <name type="common">Mallard</name>
    <name type="synonym">Anas boschas</name>
    <dbReference type="NCBI Taxonomy" id="8839"/>
    <lineage>
        <taxon>Eukaryota</taxon>
        <taxon>Metazoa</taxon>
        <taxon>Chordata</taxon>
        <taxon>Craniata</taxon>
        <taxon>Vertebrata</taxon>
        <taxon>Euteleostomi</taxon>
        <taxon>Archelosauria</taxon>
        <taxon>Archosauria</taxon>
        <taxon>Dinosauria</taxon>
        <taxon>Saurischia</taxon>
        <taxon>Theropoda</taxon>
        <taxon>Coelurosauria</taxon>
        <taxon>Aves</taxon>
        <taxon>Neognathae</taxon>
        <taxon>Galloanserae</taxon>
        <taxon>Anseriformes</taxon>
        <taxon>Anatidae</taxon>
        <taxon>Anatinae</taxon>
        <taxon>Anas</taxon>
    </lineage>
</organism>
<evidence type="ECO:0000313" key="2">
    <source>
        <dbReference type="Proteomes" id="UP000296049"/>
    </source>
</evidence>